<organism evidence="1 2">
    <name type="scientific">Obba rivulosa</name>
    <dbReference type="NCBI Taxonomy" id="1052685"/>
    <lineage>
        <taxon>Eukaryota</taxon>
        <taxon>Fungi</taxon>
        <taxon>Dikarya</taxon>
        <taxon>Basidiomycota</taxon>
        <taxon>Agaricomycotina</taxon>
        <taxon>Agaricomycetes</taxon>
        <taxon>Polyporales</taxon>
        <taxon>Gelatoporiaceae</taxon>
        <taxon>Obba</taxon>
    </lineage>
</organism>
<protein>
    <submittedName>
        <fullName evidence="1">Uncharacterized protein</fullName>
    </submittedName>
</protein>
<proteinExistence type="predicted"/>
<evidence type="ECO:0000313" key="1">
    <source>
        <dbReference type="EMBL" id="OCH89841.1"/>
    </source>
</evidence>
<accession>A0A8E2ASK9</accession>
<reference evidence="1 2" key="1">
    <citation type="submission" date="2016-07" db="EMBL/GenBank/DDBJ databases">
        <title>Draft genome of the white-rot fungus Obba rivulosa 3A-2.</title>
        <authorList>
            <consortium name="DOE Joint Genome Institute"/>
            <person name="Miettinen O."/>
            <person name="Riley R."/>
            <person name="Acob R."/>
            <person name="Barry K."/>
            <person name="Cullen D."/>
            <person name="De Vries R."/>
            <person name="Hainaut M."/>
            <person name="Hatakka A."/>
            <person name="Henrissat B."/>
            <person name="Hilden K."/>
            <person name="Kuo R."/>
            <person name="Labutti K."/>
            <person name="Lipzen A."/>
            <person name="Makela M.R."/>
            <person name="Sandor L."/>
            <person name="Spatafora J.W."/>
            <person name="Grigoriev I.V."/>
            <person name="Hibbett D.S."/>
        </authorList>
    </citation>
    <scope>NUCLEOTIDE SEQUENCE [LARGE SCALE GENOMIC DNA]</scope>
    <source>
        <strain evidence="1 2">3A-2</strain>
    </source>
</reference>
<dbReference type="Proteomes" id="UP000250043">
    <property type="component" value="Unassembled WGS sequence"/>
</dbReference>
<evidence type="ECO:0000313" key="2">
    <source>
        <dbReference type="Proteomes" id="UP000250043"/>
    </source>
</evidence>
<sequence length="250" mass="27463">MTIRATASQLDPPGFGTLEEFWQEAADAAQCASRLLASQNTTFHNKLTGTHERSREKKMYSSSEETKRNCLCPLEDTDRVCALFSVFSYCLGRTQSDPDLSSPRPPTATQAWTPCFGARALFEQTARSRLPRIGDPAGYAKHKCGEQDSAAALSASVNSPGIQAMMCLTVSPGDRGVRYLVQRCEEPSRLIAAWDLEYNVRNSRENAPGAAKQANHTFDECAASERETHARRKTAICRAAAKAVRFIAHS</sequence>
<dbReference type="AlphaFoldDB" id="A0A8E2ASK9"/>
<gene>
    <name evidence="1" type="ORF">OBBRIDRAFT_880056</name>
</gene>
<dbReference type="EMBL" id="KV722418">
    <property type="protein sequence ID" value="OCH89841.1"/>
    <property type="molecule type" value="Genomic_DNA"/>
</dbReference>
<keyword evidence="2" id="KW-1185">Reference proteome</keyword>
<name>A0A8E2ASK9_9APHY</name>